<dbReference type="Pfam" id="PF00590">
    <property type="entry name" value="TP_methylase"/>
    <property type="match status" value="1"/>
</dbReference>
<gene>
    <name evidence="7" type="primary">cbiE</name>
    <name evidence="7" type="ORF">IDM40_27105</name>
</gene>
<dbReference type="InterPro" id="IPR014777">
    <property type="entry name" value="4pyrrole_Mease_sub1"/>
</dbReference>
<dbReference type="NCBIfam" id="TIGR02469">
    <property type="entry name" value="CbiT"/>
    <property type="match status" value="1"/>
</dbReference>
<dbReference type="InterPro" id="IPR014008">
    <property type="entry name" value="Cbl_synth_MTase_CbiT"/>
</dbReference>
<keyword evidence="2" id="KW-0169">Cobalamin biosynthesis</keyword>
<keyword evidence="8" id="KW-1185">Reference proteome</keyword>
<evidence type="ECO:0000256" key="2">
    <source>
        <dbReference type="ARBA" id="ARBA00022573"/>
    </source>
</evidence>
<dbReference type="InterPro" id="IPR050714">
    <property type="entry name" value="Cobalamin_biosynth_MTase"/>
</dbReference>
<evidence type="ECO:0000256" key="3">
    <source>
        <dbReference type="ARBA" id="ARBA00022603"/>
    </source>
</evidence>
<dbReference type="NCBIfam" id="TIGR02467">
    <property type="entry name" value="CbiE"/>
    <property type="match status" value="1"/>
</dbReference>
<evidence type="ECO:0000256" key="5">
    <source>
        <dbReference type="ARBA" id="ARBA00022691"/>
    </source>
</evidence>
<keyword evidence="3" id="KW-0489">Methyltransferase</keyword>
<keyword evidence="4" id="KW-0808">Transferase</keyword>
<dbReference type="SUPFAM" id="SSF53335">
    <property type="entry name" value="S-adenosyl-L-methionine-dependent methyltransferases"/>
    <property type="match status" value="1"/>
</dbReference>
<dbReference type="PIRSF" id="PIRSF036428">
    <property type="entry name" value="CobL"/>
    <property type="match status" value="1"/>
</dbReference>
<evidence type="ECO:0000256" key="4">
    <source>
        <dbReference type="ARBA" id="ARBA00022679"/>
    </source>
</evidence>
<dbReference type="PANTHER" id="PTHR43182:SF1">
    <property type="entry name" value="COBALT-PRECORRIN-7 C(5)-METHYLTRANSFERASE"/>
    <property type="match status" value="1"/>
</dbReference>
<dbReference type="EMBL" id="JADBGI010000042">
    <property type="protein sequence ID" value="MBE3002338.1"/>
    <property type="molecule type" value="Genomic_DNA"/>
</dbReference>
<reference evidence="7 8" key="1">
    <citation type="submission" date="2020-09" db="EMBL/GenBank/DDBJ databases">
        <title>Diversity and distribution of actinomycetes associated with coral in the coast of Hainan.</title>
        <authorList>
            <person name="Li F."/>
        </authorList>
    </citation>
    <scope>NUCLEOTIDE SEQUENCE [LARGE SCALE GENOMIC DNA]</scope>
    <source>
        <strain evidence="7 8">HNM0947</strain>
    </source>
</reference>
<dbReference type="InterPro" id="IPR035996">
    <property type="entry name" value="4pyrrol_Methylase_sf"/>
</dbReference>
<proteinExistence type="predicted"/>
<comment type="pathway">
    <text evidence="1">Cofactor biosynthesis; adenosylcobalamin biosynthesis.</text>
</comment>
<sequence length="412" mass="42844">MTVDTRPPARPLITVVGAGAEGWDGLPERTRRLVLDAGTVLGGRRHLAMLPERSGQRREPWPSPLREGLPGLLWGLGDEDGPVVALASGDPFVSGIGTTLVDLLGPDAVRVEPAVSSVSLARARMNWPAERCTAVSLVGRDARLLLPHLAPRRRLLVLSSGPETPARVAALLTGAGHPACRMTVLADLGAGQESRIEGTAEDWCAAPPDGVPALHVLALETVDGAGYGMAPGLPDDAFEHDGQLTKRDLRASALARLAPFPGGHLWDVGAGAGSVGIEWMRTDSSCTTTAVEAGEERAARIRRNAGALGVPGLEVVHGSAPEALEGLAVPDAVFLGGGATRPGVLDACLDALRPGGRIVVHGVTLETEQLLADAYRARGGELTRIAVETTAPVGTFTGWTPARTVTQWALTL</sequence>
<evidence type="ECO:0000313" key="7">
    <source>
        <dbReference type="EMBL" id="MBE3002338.1"/>
    </source>
</evidence>
<name>A0ABR9PER3_9ACTN</name>
<dbReference type="PANTHER" id="PTHR43182">
    <property type="entry name" value="COBALT-PRECORRIN-6B C(15)-METHYLTRANSFERASE (DECARBOXYLATING)"/>
    <property type="match status" value="1"/>
</dbReference>
<organism evidence="7 8">
    <name type="scientific">Nocardiopsis coralli</name>
    <dbReference type="NCBI Taxonomy" id="2772213"/>
    <lineage>
        <taxon>Bacteria</taxon>
        <taxon>Bacillati</taxon>
        <taxon>Actinomycetota</taxon>
        <taxon>Actinomycetes</taxon>
        <taxon>Streptosporangiales</taxon>
        <taxon>Nocardiopsidaceae</taxon>
        <taxon>Nocardiopsis</taxon>
    </lineage>
</organism>
<dbReference type="InterPro" id="IPR029063">
    <property type="entry name" value="SAM-dependent_MTases_sf"/>
</dbReference>
<evidence type="ECO:0000259" key="6">
    <source>
        <dbReference type="Pfam" id="PF00590"/>
    </source>
</evidence>
<evidence type="ECO:0000256" key="1">
    <source>
        <dbReference type="ARBA" id="ARBA00004953"/>
    </source>
</evidence>
<dbReference type="InterPro" id="IPR006365">
    <property type="entry name" value="Cbl_synth_CobL"/>
</dbReference>
<evidence type="ECO:0000313" key="8">
    <source>
        <dbReference type="Proteomes" id="UP000806528"/>
    </source>
</evidence>
<protein>
    <submittedName>
        <fullName evidence="7">Precorrin-6y C5,15-methyltransferase (Decarboxylating) subunit CbiE</fullName>
    </submittedName>
</protein>
<feature type="domain" description="Tetrapyrrole methylase" evidence="6">
    <location>
        <begin position="13"/>
        <end position="201"/>
    </location>
</feature>
<dbReference type="InterPro" id="IPR000878">
    <property type="entry name" value="4pyrrol_Mease"/>
</dbReference>
<dbReference type="CDD" id="cd11644">
    <property type="entry name" value="Precorrin-6Y-MT"/>
    <property type="match status" value="1"/>
</dbReference>
<keyword evidence="5" id="KW-0949">S-adenosyl-L-methionine</keyword>
<dbReference type="InterPro" id="IPR012818">
    <property type="entry name" value="CbiE"/>
</dbReference>
<dbReference type="CDD" id="cd02440">
    <property type="entry name" value="AdoMet_MTases"/>
    <property type="match status" value="1"/>
</dbReference>
<dbReference type="SUPFAM" id="SSF53790">
    <property type="entry name" value="Tetrapyrrole methylase"/>
    <property type="match status" value="1"/>
</dbReference>
<dbReference type="Proteomes" id="UP000806528">
    <property type="component" value="Unassembled WGS sequence"/>
</dbReference>
<dbReference type="RefSeq" id="WP_193124924.1">
    <property type="nucleotide sequence ID" value="NZ_JADBGI010000042.1"/>
</dbReference>
<dbReference type="Gene3D" id="3.40.50.150">
    <property type="entry name" value="Vaccinia Virus protein VP39"/>
    <property type="match status" value="1"/>
</dbReference>
<dbReference type="Gene3D" id="3.40.1010.10">
    <property type="entry name" value="Cobalt-precorrin-4 Transmethylase, Domain 1"/>
    <property type="match status" value="1"/>
</dbReference>
<accession>A0ABR9PER3</accession>
<comment type="caution">
    <text evidence="7">The sequence shown here is derived from an EMBL/GenBank/DDBJ whole genome shotgun (WGS) entry which is preliminary data.</text>
</comment>